<dbReference type="EMBL" id="JBEPLO010000003">
    <property type="protein sequence ID" value="MET3557329.1"/>
    <property type="molecule type" value="Genomic_DNA"/>
</dbReference>
<proteinExistence type="predicted"/>
<accession>A0ABV2FFJ7</accession>
<evidence type="ECO:0000313" key="2">
    <source>
        <dbReference type="Proteomes" id="UP001549122"/>
    </source>
</evidence>
<reference evidence="1 2" key="1">
    <citation type="submission" date="2024-06" db="EMBL/GenBank/DDBJ databases">
        <title>Genomic Encyclopedia of Type Strains, Phase IV (KMG-IV): sequencing the most valuable type-strain genomes for metagenomic binning, comparative biology and taxonomic classification.</title>
        <authorList>
            <person name="Goeker M."/>
        </authorList>
    </citation>
    <scope>NUCLEOTIDE SEQUENCE [LARGE SCALE GENOMIC DNA]</scope>
    <source>
        <strain evidence="1 2">DSM 28303</strain>
    </source>
</reference>
<protein>
    <submittedName>
        <fullName evidence="1">Uncharacterized protein</fullName>
    </submittedName>
</protein>
<name>A0ABV2FFJ7_9STRE</name>
<dbReference type="Proteomes" id="UP001549122">
    <property type="component" value="Unassembled WGS sequence"/>
</dbReference>
<comment type="caution">
    <text evidence="1">The sequence shown here is derived from an EMBL/GenBank/DDBJ whole genome shotgun (WGS) entry which is preliminary data.</text>
</comment>
<keyword evidence="2" id="KW-1185">Reference proteome</keyword>
<evidence type="ECO:0000313" key="1">
    <source>
        <dbReference type="EMBL" id="MET3557329.1"/>
    </source>
</evidence>
<organism evidence="1 2">
    <name type="scientific">Streptococcus rupicaprae</name>
    <dbReference type="NCBI Taxonomy" id="759619"/>
    <lineage>
        <taxon>Bacteria</taxon>
        <taxon>Bacillati</taxon>
        <taxon>Bacillota</taxon>
        <taxon>Bacilli</taxon>
        <taxon>Lactobacillales</taxon>
        <taxon>Streptococcaceae</taxon>
        <taxon>Streptococcus</taxon>
    </lineage>
</organism>
<sequence length="31" mass="3382">MKRFIFSLLLAGLSILLAATVFLKLSGKDQS</sequence>
<gene>
    <name evidence="1" type="ORF">ABID29_000438</name>
</gene>